<accession>A0A067QMX6</accession>
<evidence type="ECO:0000256" key="1">
    <source>
        <dbReference type="SAM" id="MobiDB-lite"/>
    </source>
</evidence>
<organism evidence="2 3">
    <name type="scientific">Jaapia argillacea MUCL 33604</name>
    <dbReference type="NCBI Taxonomy" id="933084"/>
    <lineage>
        <taxon>Eukaryota</taxon>
        <taxon>Fungi</taxon>
        <taxon>Dikarya</taxon>
        <taxon>Basidiomycota</taxon>
        <taxon>Agaricomycotina</taxon>
        <taxon>Agaricomycetes</taxon>
        <taxon>Agaricomycetidae</taxon>
        <taxon>Jaapiales</taxon>
        <taxon>Jaapiaceae</taxon>
        <taxon>Jaapia</taxon>
    </lineage>
</organism>
<evidence type="ECO:0000313" key="3">
    <source>
        <dbReference type="Proteomes" id="UP000027265"/>
    </source>
</evidence>
<dbReference type="PANTHER" id="PTHR34365">
    <property type="entry name" value="ENOLASE (DUF1399)"/>
    <property type="match status" value="1"/>
</dbReference>
<dbReference type="Pfam" id="PF07173">
    <property type="entry name" value="GRDP-like"/>
    <property type="match status" value="1"/>
</dbReference>
<dbReference type="InterPro" id="IPR009836">
    <property type="entry name" value="GRDP-like"/>
</dbReference>
<name>A0A067QMX6_9AGAM</name>
<dbReference type="PANTHER" id="PTHR34365:SF7">
    <property type="entry name" value="GLYCINE-RICH DOMAIN-CONTAINING PROTEIN 1"/>
    <property type="match status" value="1"/>
</dbReference>
<protein>
    <submittedName>
        <fullName evidence="2">Uncharacterized protein</fullName>
    </submittedName>
</protein>
<feature type="region of interest" description="Disordered" evidence="1">
    <location>
        <begin position="1"/>
        <end position="70"/>
    </location>
</feature>
<dbReference type="AlphaFoldDB" id="A0A067QMX6"/>
<evidence type="ECO:0000313" key="2">
    <source>
        <dbReference type="EMBL" id="KDQ63956.1"/>
    </source>
</evidence>
<gene>
    <name evidence="2" type="ORF">JAAARDRAFT_74847</name>
</gene>
<proteinExistence type="predicted"/>
<keyword evidence="3" id="KW-1185">Reference proteome</keyword>
<dbReference type="OrthoDB" id="2684236at2759"/>
<dbReference type="HOGENOM" id="CLU_010103_1_1_1"/>
<dbReference type="InParanoid" id="A0A067QMX6"/>
<dbReference type="Proteomes" id="UP000027265">
    <property type="component" value="Unassembled WGS sequence"/>
</dbReference>
<reference evidence="3" key="1">
    <citation type="journal article" date="2014" name="Proc. Natl. Acad. Sci. U.S.A.">
        <title>Extensive sampling of basidiomycete genomes demonstrates inadequacy of the white-rot/brown-rot paradigm for wood decay fungi.</title>
        <authorList>
            <person name="Riley R."/>
            <person name="Salamov A.A."/>
            <person name="Brown D.W."/>
            <person name="Nagy L.G."/>
            <person name="Floudas D."/>
            <person name="Held B.W."/>
            <person name="Levasseur A."/>
            <person name="Lombard V."/>
            <person name="Morin E."/>
            <person name="Otillar R."/>
            <person name="Lindquist E.A."/>
            <person name="Sun H."/>
            <person name="LaButti K.M."/>
            <person name="Schmutz J."/>
            <person name="Jabbour D."/>
            <person name="Luo H."/>
            <person name="Baker S.E."/>
            <person name="Pisabarro A.G."/>
            <person name="Walton J.D."/>
            <person name="Blanchette R.A."/>
            <person name="Henrissat B."/>
            <person name="Martin F."/>
            <person name="Cullen D."/>
            <person name="Hibbett D.S."/>
            <person name="Grigoriev I.V."/>
        </authorList>
    </citation>
    <scope>NUCLEOTIDE SEQUENCE [LARGE SCALE GENOMIC DNA]</scope>
    <source>
        <strain evidence="3">MUCL 33604</strain>
    </source>
</reference>
<dbReference type="EMBL" id="KL197709">
    <property type="protein sequence ID" value="KDQ63956.1"/>
    <property type="molecule type" value="Genomic_DNA"/>
</dbReference>
<dbReference type="STRING" id="933084.A0A067QMX6"/>
<feature type="compositionally biased region" description="Basic and acidic residues" evidence="1">
    <location>
        <begin position="37"/>
        <end position="56"/>
    </location>
</feature>
<sequence>MATGPMDDDKCPPPPYTLGNFDIGSDDPDVSGSGSKKQPDVSDSHQLDASGSKEPDASGSKQSESESSFKTRTTYAFPTTFKIGSKLTSHPLVQPHHLKLHLRLLRAFAQLKTVVEERGDLFPKYNKEIVPVLTKPQKWGMFIHMAVDRFERWLKTLTTTNIQSGTIQEWIDKNVPPLDVLMVWHTYLLNPGQVGSSPPDTPWWYMEDRQRIKIVAALPMYANPLLVVAHLGDVFSFKPHPAREFSWKDKTGLPFDHQECATALEHGSFQCPRCNKPYIQSYIYIDKGWTQRGYRLNCIKCGLFITRDTLAVDKFARDLARDHNNLVEVQAHGNGVYLAGTLRTPTQFADITRARILKDSIIKRSKVFKNLGLEKGGMLETRKKLILEAVQYRKDLAMQAVEDGLGLAAGDLSNRIMSAYSDNRPFSVELVGAVLRQSYFVAKMQDLGWTGPAYFASQEDAVVLQHAVVRYHAFLDLISHSPKTCFVPTLDIDLVWHTHQLLVGEYWKDCMEGVGRFVDHDDKVEEHKLSNAFDNTCLAWKSRFNVAYAHCGCPIPGDTIGQKLSHLRSSSGFAENILLPPMDDTSACSASHPSDHNAIYSSATSADRNLSESYRGERYEKAMKRRERDAENVKSGKMDQQTFERGEGHAQAFLIPVPMYSLGGTGGCVATDGNTITIGTCAAGAGGCVVGASLCGAGDQILTVKTIFGSEREVTVEI</sequence>